<sequence>MFNEWFFVFNLNLTLLIIALVFIFYLKLPFLQNKNKKIFQFFIHWFELLLLVLIPLLFYIFLTIVYTHKLQKEELTLAYTPYLGFTLSLMFIFYLELKQRLKKVNILYFFVLACIFAILTRFSFLIFPI</sequence>
<accession>A0A0E3B7W0</accession>
<feature type="transmembrane region" description="Helical" evidence="1">
    <location>
        <begin position="38"/>
        <end position="66"/>
    </location>
</feature>
<dbReference type="AlphaFoldDB" id="A0A0E3B7W0"/>
<evidence type="ECO:0000256" key="1">
    <source>
        <dbReference type="SAM" id="Phobius"/>
    </source>
</evidence>
<keyword evidence="1" id="KW-1133">Transmembrane helix</keyword>
<organism evidence="2">
    <name type="scientific">Leptospira borgpetersenii serovar Ballum</name>
    <dbReference type="NCBI Taxonomy" id="280505"/>
    <lineage>
        <taxon>Bacteria</taxon>
        <taxon>Pseudomonadati</taxon>
        <taxon>Spirochaetota</taxon>
        <taxon>Spirochaetia</taxon>
        <taxon>Leptospirales</taxon>
        <taxon>Leptospiraceae</taxon>
        <taxon>Leptospira</taxon>
    </lineage>
</organism>
<reference evidence="2 3" key="1">
    <citation type="journal article" date="2015" name="PLoS Negl. Trop. Dis.">
        <title>Distribution of Plasmids in Distinct Leptospira Pathogenic Species.</title>
        <authorList>
            <person name="Wang Y."/>
            <person name="Zhuang X."/>
            <person name="Zhong Y."/>
            <person name="Zhang C."/>
            <person name="Zhang Y."/>
            <person name="Zeng L."/>
            <person name="Zhu Y."/>
            <person name="He P."/>
            <person name="Dong K."/>
            <person name="Pal U."/>
            <person name="Guo X."/>
            <person name="Qin J."/>
        </authorList>
    </citation>
    <scope>NUCLEOTIDE SEQUENCE [LARGE SCALE GENOMIC DNA]</scope>
    <source>
        <strain evidence="2 3">56604</strain>
    </source>
</reference>
<evidence type="ECO:0000313" key="3">
    <source>
        <dbReference type="Proteomes" id="UP000058857"/>
    </source>
</evidence>
<dbReference type="EMBL" id="CP012029">
    <property type="protein sequence ID" value="ALO28163.1"/>
    <property type="molecule type" value="Genomic_DNA"/>
</dbReference>
<keyword evidence="1" id="KW-0812">Transmembrane</keyword>
<evidence type="ECO:0000313" key="2">
    <source>
        <dbReference type="EMBL" id="ALO28163.1"/>
    </source>
</evidence>
<gene>
    <name evidence="2" type="ORF">LBBP_04014</name>
</gene>
<name>A0A0E3B7W0_LEPBO</name>
<feature type="transmembrane region" description="Helical" evidence="1">
    <location>
        <begin position="78"/>
        <end position="95"/>
    </location>
</feature>
<protein>
    <submittedName>
        <fullName evidence="2">Uncharacterized protein</fullName>
    </submittedName>
</protein>
<dbReference type="PATRIC" id="fig|280505.15.peg.3907"/>
<feature type="transmembrane region" description="Helical" evidence="1">
    <location>
        <begin position="6"/>
        <end position="26"/>
    </location>
</feature>
<keyword evidence="1" id="KW-0472">Membrane</keyword>
<dbReference type="Proteomes" id="UP000058857">
    <property type="component" value="Chromosome 1"/>
</dbReference>
<proteinExistence type="predicted"/>
<feature type="transmembrane region" description="Helical" evidence="1">
    <location>
        <begin position="107"/>
        <end position="127"/>
    </location>
</feature>